<evidence type="ECO:0000313" key="2">
    <source>
        <dbReference type="Proteomes" id="UP000295509"/>
    </source>
</evidence>
<comment type="caution">
    <text evidence="1">The sequence shown here is derived from an EMBL/GenBank/DDBJ whole genome shotgun (WGS) entry which is preliminary data.</text>
</comment>
<dbReference type="Proteomes" id="UP000295509">
    <property type="component" value="Unassembled WGS sequence"/>
</dbReference>
<proteinExistence type="predicted"/>
<sequence length="112" mass="11701">MSEQRQRKGAFYPFATIGARTERGGRVTSGAGVKVCGLPVACVGHIVTYNDASEAVIADGAGGTAVIDDRSAAVVGSVLDKSVAISDIPRREPHTSTIFMPVDEHGFALTRQ</sequence>
<accession>A0A4R8LX92</accession>
<gene>
    <name evidence="1" type="ORF">BX592_106106</name>
</gene>
<name>A0A4R8LX92_9BURK</name>
<dbReference type="OrthoDB" id="9021596at2"/>
<reference evidence="1 2" key="1">
    <citation type="submission" date="2019-03" db="EMBL/GenBank/DDBJ databases">
        <title>Genomic Encyclopedia of Type Strains, Phase III (KMG-III): the genomes of soil and plant-associated and newly described type strains.</title>
        <authorList>
            <person name="Whitman W."/>
        </authorList>
    </citation>
    <scope>NUCLEOTIDE SEQUENCE [LARGE SCALE GENOMIC DNA]</scope>
    <source>
        <strain evidence="1 2">LMG 29544</strain>
    </source>
</reference>
<organism evidence="1 2">
    <name type="scientific">Paraburkholderia rhizosphaerae</name>
    <dbReference type="NCBI Taxonomy" id="480658"/>
    <lineage>
        <taxon>Bacteria</taxon>
        <taxon>Pseudomonadati</taxon>
        <taxon>Pseudomonadota</taxon>
        <taxon>Betaproteobacteria</taxon>
        <taxon>Burkholderiales</taxon>
        <taxon>Burkholderiaceae</taxon>
        <taxon>Paraburkholderia</taxon>
    </lineage>
</organism>
<protein>
    <submittedName>
        <fullName evidence="1">PAAR motif-containing protein</fullName>
    </submittedName>
</protein>
<dbReference type="AlphaFoldDB" id="A0A4R8LX92"/>
<dbReference type="RefSeq" id="WP_134191584.1">
    <property type="nucleotide sequence ID" value="NZ_JBHLUW010000056.1"/>
</dbReference>
<dbReference type="EMBL" id="SORE01000006">
    <property type="protein sequence ID" value="TDY51812.1"/>
    <property type="molecule type" value="Genomic_DNA"/>
</dbReference>
<evidence type="ECO:0000313" key="1">
    <source>
        <dbReference type="EMBL" id="TDY51812.1"/>
    </source>
</evidence>
<keyword evidence="2" id="KW-1185">Reference proteome</keyword>